<organism evidence="2 3">
    <name type="scientific">Mycoplana rhizolycopersici</name>
    <dbReference type="NCBI Taxonomy" id="2746702"/>
    <lineage>
        <taxon>Bacteria</taxon>
        <taxon>Pseudomonadati</taxon>
        <taxon>Pseudomonadota</taxon>
        <taxon>Alphaproteobacteria</taxon>
        <taxon>Hyphomicrobiales</taxon>
        <taxon>Rhizobiaceae</taxon>
        <taxon>Mycoplana</taxon>
    </lineage>
</organism>
<sequence length="113" mass="11723">MFEKLLTPLTTATSIGVAVRYLTTIVGSVIAILAILGWLTPEQAEALTRQVPELLGAVAAVVTAAVPLYAIWTKSSSDKAAEAAKAIDKQIPDESPVVIKTPAGVPDIVVTGK</sequence>
<comment type="caution">
    <text evidence="2">The sequence shown here is derived from an EMBL/GenBank/DDBJ whole genome shotgun (WGS) entry which is preliminary data.</text>
</comment>
<dbReference type="RefSeq" id="WP_176949934.1">
    <property type="nucleotide sequence ID" value="NZ_JABXYK010000006.1"/>
</dbReference>
<protein>
    <recommendedName>
        <fullName evidence="4">Holin</fullName>
    </recommendedName>
</protein>
<reference evidence="2 3" key="1">
    <citation type="submission" date="2020-06" db="EMBL/GenBank/DDBJ databases">
        <title>Rhizobium sp.nov. isolated from the tomato plant.</title>
        <authorList>
            <person name="Thin K.K."/>
            <person name="Zhang X."/>
            <person name="He S."/>
        </authorList>
    </citation>
    <scope>NUCLEOTIDE SEQUENCE [LARGE SCALE GENOMIC DNA]</scope>
    <source>
        <strain evidence="2 3">DBTS2</strain>
    </source>
</reference>
<gene>
    <name evidence="2" type="ORF">HV823_11885</name>
</gene>
<feature type="transmembrane region" description="Helical" evidence="1">
    <location>
        <begin position="54"/>
        <end position="72"/>
    </location>
</feature>
<keyword evidence="3" id="KW-1185">Reference proteome</keyword>
<evidence type="ECO:0008006" key="4">
    <source>
        <dbReference type="Google" id="ProtNLM"/>
    </source>
</evidence>
<evidence type="ECO:0000313" key="3">
    <source>
        <dbReference type="Proteomes" id="UP000659172"/>
    </source>
</evidence>
<accession>A0ABX2QH67</accession>
<keyword evidence="1" id="KW-0812">Transmembrane</keyword>
<dbReference type="Proteomes" id="UP000659172">
    <property type="component" value="Unassembled WGS sequence"/>
</dbReference>
<evidence type="ECO:0000313" key="2">
    <source>
        <dbReference type="EMBL" id="NVP55953.1"/>
    </source>
</evidence>
<evidence type="ECO:0000256" key="1">
    <source>
        <dbReference type="SAM" id="Phobius"/>
    </source>
</evidence>
<proteinExistence type="predicted"/>
<keyword evidence="1" id="KW-0472">Membrane</keyword>
<name>A0ABX2QH67_9HYPH</name>
<feature type="transmembrane region" description="Helical" evidence="1">
    <location>
        <begin position="21"/>
        <end position="39"/>
    </location>
</feature>
<keyword evidence="1" id="KW-1133">Transmembrane helix</keyword>
<dbReference type="EMBL" id="JABXYK010000006">
    <property type="protein sequence ID" value="NVP55953.1"/>
    <property type="molecule type" value="Genomic_DNA"/>
</dbReference>